<proteinExistence type="predicted"/>
<keyword evidence="2 6" id="KW-0812">Transmembrane</keyword>
<protein>
    <submittedName>
        <fullName evidence="7">Neutral zinc metallopeptidase</fullName>
    </submittedName>
</protein>
<dbReference type="PANTHER" id="PTHR30168:SF0">
    <property type="entry name" value="INNER MEMBRANE PROTEIN"/>
    <property type="match status" value="1"/>
</dbReference>
<feature type="region of interest" description="Disordered" evidence="5">
    <location>
        <begin position="1"/>
        <end position="32"/>
    </location>
</feature>
<keyword evidence="3 6" id="KW-1133">Transmembrane helix</keyword>
<dbReference type="EMBL" id="JBHTMA010000033">
    <property type="protein sequence ID" value="MFD1227242.1"/>
    <property type="molecule type" value="Genomic_DNA"/>
</dbReference>
<evidence type="ECO:0000256" key="5">
    <source>
        <dbReference type="SAM" id="MobiDB-lite"/>
    </source>
</evidence>
<evidence type="ECO:0000256" key="3">
    <source>
        <dbReference type="ARBA" id="ARBA00022989"/>
    </source>
</evidence>
<organism evidence="7 8">
    <name type="scientific">Pseudochrobactrum kiredjianiae</name>
    <dbReference type="NCBI Taxonomy" id="386305"/>
    <lineage>
        <taxon>Bacteria</taxon>
        <taxon>Pseudomonadati</taxon>
        <taxon>Pseudomonadota</taxon>
        <taxon>Alphaproteobacteria</taxon>
        <taxon>Hyphomicrobiales</taxon>
        <taxon>Brucellaceae</taxon>
        <taxon>Pseudochrobactrum</taxon>
    </lineage>
</organism>
<dbReference type="RefSeq" id="WP_289386602.1">
    <property type="nucleotide sequence ID" value="NZ_JAUCBM010000003.1"/>
</dbReference>
<dbReference type="InterPro" id="IPR007343">
    <property type="entry name" value="Uncharacterised_pept_Zn_put"/>
</dbReference>
<dbReference type="PANTHER" id="PTHR30168">
    <property type="entry name" value="PUTATIVE MEMBRANE PROTEIN YPFJ"/>
    <property type="match status" value="1"/>
</dbReference>
<comment type="subcellular location">
    <subcellularLocation>
        <location evidence="1">Membrane</location>
        <topology evidence="1">Single-pass membrane protein</topology>
    </subcellularLocation>
</comment>
<feature type="compositionally biased region" description="Basic and acidic residues" evidence="5">
    <location>
        <begin position="1"/>
        <end position="19"/>
    </location>
</feature>
<evidence type="ECO:0000256" key="6">
    <source>
        <dbReference type="SAM" id="Phobius"/>
    </source>
</evidence>
<evidence type="ECO:0000313" key="7">
    <source>
        <dbReference type="EMBL" id="MFD1227242.1"/>
    </source>
</evidence>
<keyword evidence="4 6" id="KW-0472">Membrane</keyword>
<evidence type="ECO:0000313" key="8">
    <source>
        <dbReference type="Proteomes" id="UP001597263"/>
    </source>
</evidence>
<feature type="compositionally biased region" description="Gly residues" evidence="5">
    <location>
        <begin position="20"/>
        <end position="32"/>
    </location>
</feature>
<gene>
    <name evidence="7" type="ORF">ACFQ35_08815</name>
</gene>
<sequence>MRWQGREESDNVEDRRGDSGGRGGLGRGGMRGGGLGGPGFRVVKGGGFSGIVIMGVIALVLWMAGINPLPILFGDGSIQSTQGSGSYSSGGATAPRADDEAAKFSRVVLKETEEVWSGIFQAAGQTYKKPVLVLFDGQVKSACGFAGAASGPFYCPGDNKVYIDLSFYNELDKRFGASGDFAHAYVLAHEVGHHVQNLLGILPKFNQMRQSMSEAQSNAMSVRVELQADCFAGVWGKYTEQKGLLEQGDLEEALNAAHQIGDDTLQKRSQGYVVPESFNHGTSEQRAKWFKRGFDTGKVDACDTFNNPI</sequence>
<dbReference type="Pfam" id="PF04228">
    <property type="entry name" value="Zn_peptidase"/>
    <property type="match status" value="1"/>
</dbReference>
<feature type="transmembrane region" description="Helical" evidence="6">
    <location>
        <begin position="51"/>
        <end position="73"/>
    </location>
</feature>
<accession>A0ABW3V3M3</accession>
<comment type="caution">
    <text evidence="7">The sequence shown here is derived from an EMBL/GenBank/DDBJ whole genome shotgun (WGS) entry which is preliminary data.</text>
</comment>
<reference evidence="8" key="1">
    <citation type="journal article" date="2019" name="Int. J. Syst. Evol. Microbiol.">
        <title>The Global Catalogue of Microorganisms (GCM) 10K type strain sequencing project: providing services to taxonomists for standard genome sequencing and annotation.</title>
        <authorList>
            <consortium name="The Broad Institute Genomics Platform"/>
            <consortium name="The Broad Institute Genome Sequencing Center for Infectious Disease"/>
            <person name="Wu L."/>
            <person name="Ma J."/>
        </authorList>
    </citation>
    <scope>NUCLEOTIDE SEQUENCE [LARGE SCALE GENOMIC DNA]</scope>
    <source>
        <strain evidence="8">CCUG 49584</strain>
    </source>
</reference>
<name>A0ABW3V3M3_9HYPH</name>
<keyword evidence="8" id="KW-1185">Reference proteome</keyword>
<evidence type="ECO:0000256" key="1">
    <source>
        <dbReference type="ARBA" id="ARBA00004167"/>
    </source>
</evidence>
<dbReference type="Proteomes" id="UP001597263">
    <property type="component" value="Unassembled WGS sequence"/>
</dbReference>
<evidence type="ECO:0000256" key="2">
    <source>
        <dbReference type="ARBA" id="ARBA00022692"/>
    </source>
</evidence>
<evidence type="ECO:0000256" key="4">
    <source>
        <dbReference type="ARBA" id="ARBA00023136"/>
    </source>
</evidence>